<dbReference type="GO" id="GO:0005886">
    <property type="term" value="C:plasma membrane"/>
    <property type="evidence" value="ECO:0007669"/>
    <property type="project" value="UniProtKB-SubCell"/>
</dbReference>
<dbReference type="InterPro" id="IPR049142">
    <property type="entry name" value="MS_channel_1st"/>
</dbReference>
<accession>A0A9E8ZCR1</accession>
<evidence type="ECO:0000256" key="2">
    <source>
        <dbReference type="ARBA" id="ARBA00008017"/>
    </source>
</evidence>
<dbReference type="Proteomes" id="UP001163152">
    <property type="component" value="Chromosome"/>
</dbReference>
<dbReference type="InterPro" id="IPR049278">
    <property type="entry name" value="MS_channel_C"/>
</dbReference>
<dbReference type="InterPro" id="IPR045276">
    <property type="entry name" value="YbiO_bact"/>
</dbReference>
<evidence type="ECO:0000256" key="7">
    <source>
        <dbReference type="SAM" id="Phobius"/>
    </source>
</evidence>
<keyword evidence="5 7" id="KW-1133">Transmembrane helix</keyword>
<evidence type="ECO:0000256" key="1">
    <source>
        <dbReference type="ARBA" id="ARBA00004651"/>
    </source>
</evidence>
<dbReference type="SUPFAM" id="SSF82861">
    <property type="entry name" value="Mechanosensitive channel protein MscS (YggB), transmembrane region"/>
    <property type="match status" value="1"/>
</dbReference>
<dbReference type="Gene3D" id="1.10.287.1260">
    <property type="match status" value="1"/>
</dbReference>
<feature type="domain" description="Mechanosensitive ion channel MscS" evidence="8">
    <location>
        <begin position="404"/>
        <end position="469"/>
    </location>
</feature>
<feature type="transmembrane region" description="Helical" evidence="7">
    <location>
        <begin position="380"/>
        <end position="401"/>
    </location>
</feature>
<feature type="transmembrane region" description="Helical" evidence="7">
    <location>
        <begin position="196"/>
        <end position="216"/>
    </location>
</feature>
<comment type="similarity">
    <text evidence="2">Belongs to the MscS (TC 1.A.23) family.</text>
</comment>
<comment type="subcellular location">
    <subcellularLocation>
        <location evidence="1">Cell membrane</location>
        <topology evidence="1">Multi-pass membrane protein</topology>
    </subcellularLocation>
</comment>
<dbReference type="InterPro" id="IPR006685">
    <property type="entry name" value="MscS_channel_2nd"/>
</dbReference>
<dbReference type="InterPro" id="IPR011014">
    <property type="entry name" value="MscS_channel_TM-2"/>
</dbReference>
<dbReference type="FunFam" id="2.30.30.60:FF:000001">
    <property type="entry name" value="MscS Mechanosensitive ion channel"/>
    <property type="match status" value="1"/>
</dbReference>
<evidence type="ECO:0000256" key="3">
    <source>
        <dbReference type="ARBA" id="ARBA00022475"/>
    </source>
</evidence>
<feature type="transmembrane region" description="Helical" evidence="7">
    <location>
        <begin position="310"/>
        <end position="328"/>
    </location>
</feature>
<keyword evidence="6 7" id="KW-0472">Membrane</keyword>
<dbReference type="Pfam" id="PF21088">
    <property type="entry name" value="MS_channel_1st"/>
    <property type="match status" value="1"/>
</dbReference>
<dbReference type="GO" id="GO:0008381">
    <property type="term" value="F:mechanosensitive monoatomic ion channel activity"/>
    <property type="evidence" value="ECO:0007669"/>
    <property type="project" value="InterPro"/>
</dbReference>
<dbReference type="Gene3D" id="3.30.70.100">
    <property type="match status" value="1"/>
</dbReference>
<dbReference type="Pfam" id="PF21082">
    <property type="entry name" value="MS_channel_3rd"/>
    <property type="match status" value="1"/>
</dbReference>
<feature type="domain" description="Mechanosensitive ion channel transmembrane helices 2/3" evidence="10">
    <location>
        <begin position="363"/>
        <end position="403"/>
    </location>
</feature>
<evidence type="ECO:0000259" key="8">
    <source>
        <dbReference type="Pfam" id="PF00924"/>
    </source>
</evidence>
<evidence type="ECO:0000259" key="9">
    <source>
        <dbReference type="Pfam" id="PF21082"/>
    </source>
</evidence>
<dbReference type="EMBL" id="CP113797">
    <property type="protein sequence ID" value="WAL59489.1"/>
    <property type="molecule type" value="Genomic_DNA"/>
</dbReference>
<gene>
    <name evidence="11" type="ORF">OXH18_20295</name>
</gene>
<keyword evidence="3" id="KW-1003">Cell membrane</keyword>
<evidence type="ECO:0000313" key="12">
    <source>
        <dbReference type="Proteomes" id="UP001163152"/>
    </source>
</evidence>
<protein>
    <submittedName>
        <fullName evidence="11">Mechanosensitive ion channel family protein</fullName>
    </submittedName>
</protein>
<dbReference type="PANTHER" id="PTHR30460">
    <property type="entry name" value="MODERATE CONDUCTANCE MECHANOSENSITIVE CHANNEL YBIO"/>
    <property type="match status" value="1"/>
</dbReference>
<reference evidence="11" key="1">
    <citation type="submission" date="2022-12" db="EMBL/GenBank/DDBJ databases">
        <title>Polyphasic identification of a Novel Hot-Spring Cyanobacterium Ocullathermofonsia sinensis gen nov. sp. nov. and Genomic Insights on its Adaptations to the Thermal Habitat.</title>
        <authorList>
            <person name="Daroch M."/>
            <person name="Tang J."/>
            <person name="Jiang Y."/>
        </authorList>
    </citation>
    <scope>NUCLEOTIDE SEQUENCE</scope>
    <source>
        <strain evidence="11">PKUAC-SCTA174</strain>
    </source>
</reference>
<name>A0A9E8ZCR1_9CYAN</name>
<evidence type="ECO:0000313" key="11">
    <source>
        <dbReference type="EMBL" id="WAL59489.1"/>
    </source>
</evidence>
<evidence type="ECO:0000256" key="6">
    <source>
        <dbReference type="ARBA" id="ARBA00023136"/>
    </source>
</evidence>
<dbReference type="RefSeq" id="WP_268609284.1">
    <property type="nucleotide sequence ID" value="NZ_CP113797.1"/>
</dbReference>
<feature type="transmembrane region" description="Helical" evidence="7">
    <location>
        <begin position="21"/>
        <end position="41"/>
    </location>
</feature>
<proteinExistence type="inferred from homology"/>
<evidence type="ECO:0000259" key="10">
    <source>
        <dbReference type="Pfam" id="PF21088"/>
    </source>
</evidence>
<dbReference type="SUPFAM" id="SSF82689">
    <property type="entry name" value="Mechanosensitive channel protein MscS (YggB), C-terminal domain"/>
    <property type="match status" value="1"/>
</dbReference>
<dbReference type="KEGG" id="tsin:OXH18_20295"/>
<keyword evidence="12" id="KW-1185">Reference proteome</keyword>
<sequence>MTRLQSRRRVPFWSWQSIKRSFVILGAIVVGSILLVSAPIARGQAPESPVESSTVEVPTILEFDQLQFPEVNEFLLPVGNYINSAPVHLDGRVLFRVAPTENFTADIRAAEIEQRLSRLASDTADPEALTVDWALAGNQPVIQVNGDLLFTVTSQDAQLSGLSDPTVRAEQLSQVIEDALERYQEERQPQYLQQQLRIAGVILLIMLVLSWIFALIQRRIRRRKERATQVQPVSIEDLADTSSSQQVVTALRHKVTRQQKLGFLDFQRWLCQLGQILVWGGGSFVILGLFPYTRVLQTLALTLLKIPFRIALAVLLTYGAIRLSNVLIDRVGLTLQERATLASMQSQRLVLRFSTFSQVIKSIAAFLLISIGVLSSLSGFGIDLAPLLAGAGIVGLALSLASQNLLRDVINGFLILMEDQYGVGDVIVIGNVSGFVETMNLRITQLRNEEGGLITIPNSQITVVQNLSKEWSRVDLRIPVDPAADINYALEIIERVAQDMRDDPTWKAIILEPPLLLGVDNLDHIGATVRIWIKTQPLKQWDVAREYRRRLKLAFDKAGINIGVPQQTLHVQSALPVVTVSDDRQDRAKRDNGTSSHS</sequence>
<dbReference type="Pfam" id="PF00924">
    <property type="entry name" value="MS_channel_2nd"/>
    <property type="match status" value="1"/>
</dbReference>
<dbReference type="AlphaFoldDB" id="A0A9E8ZCR1"/>
<dbReference type="PANTHER" id="PTHR30460:SF0">
    <property type="entry name" value="MODERATE CONDUCTANCE MECHANOSENSITIVE CHANNEL YBIO"/>
    <property type="match status" value="1"/>
</dbReference>
<keyword evidence="4 7" id="KW-0812">Transmembrane</keyword>
<dbReference type="InterPro" id="IPR011066">
    <property type="entry name" value="MscS_channel_C_sf"/>
</dbReference>
<evidence type="ECO:0000256" key="5">
    <source>
        <dbReference type="ARBA" id="ARBA00022989"/>
    </source>
</evidence>
<dbReference type="InterPro" id="IPR010920">
    <property type="entry name" value="LSM_dom_sf"/>
</dbReference>
<dbReference type="SUPFAM" id="SSF50182">
    <property type="entry name" value="Sm-like ribonucleoproteins"/>
    <property type="match status" value="1"/>
</dbReference>
<feature type="transmembrane region" description="Helical" evidence="7">
    <location>
        <begin position="269"/>
        <end position="290"/>
    </location>
</feature>
<feature type="domain" description="Mechanosensitive ion channel MscS C-terminal" evidence="9">
    <location>
        <begin position="474"/>
        <end position="562"/>
    </location>
</feature>
<evidence type="ECO:0000256" key="4">
    <source>
        <dbReference type="ARBA" id="ARBA00022692"/>
    </source>
</evidence>
<feature type="transmembrane region" description="Helical" evidence="7">
    <location>
        <begin position="349"/>
        <end position="374"/>
    </location>
</feature>
<dbReference type="InterPro" id="IPR023408">
    <property type="entry name" value="MscS_beta-dom_sf"/>
</dbReference>
<dbReference type="Gene3D" id="2.30.30.60">
    <property type="match status" value="1"/>
</dbReference>
<organism evidence="11 12">
    <name type="scientific">Thermocoleostomius sinensis A174</name>
    <dbReference type="NCBI Taxonomy" id="2016057"/>
    <lineage>
        <taxon>Bacteria</taxon>
        <taxon>Bacillati</taxon>
        <taxon>Cyanobacteriota</taxon>
        <taxon>Cyanophyceae</taxon>
        <taxon>Oculatellales</taxon>
        <taxon>Oculatellaceae</taxon>
        <taxon>Thermocoleostomius</taxon>
    </lineage>
</organism>